<dbReference type="AlphaFoldDB" id="A0A9X2S3E5"/>
<organism evidence="1 2">
    <name type="scientific">Anaerosalibacter massiliensis</name>
    <dbReference type="NCBI Taxonomy" id="1347392"/>
    <lineage>
        <taxon>Bacteria</taxon>
        <taxon>Bacillati</taxon>
        <taxon>Bacillota</taxon>
        <taxon>Tissierellia</taxon>
        <taxon>Tissierellales</taxon>
        <taxon>Sporanaerobacteraceae</taxon>
        <taxon>Anaerosalibacter</taxon>
    </lineage>
</organism>
<dbReference type="EMBL" id="JANJZL010000001">
    <property type="protein sequence ID" value="MCR2042630.1"/>
    <property type="molecule type" value="Genomic_DNA"/>
</dbReference>
<sequence>MDIFNISLNDDIDFIIQEIGEDVKINNKLTKAIIQNTKQERIFDDKRIITNSKIARGDYVEYNDLFFIVLPEVNCKKYNSYYKSIIRRCNFDIKFIINNKLYLFYAFVEGDKFTIEQQDVFSLSADNITVTLPYTEITRQIKKKDCFIKWGQKWEVQGIDYAKDGLVILHGKQTLINNSNDDIENEIANRYKDEIDILEGNIEPILPFDVVDEEPEIPEEPEPTEPEDNYSITIDGYDKMMVGFESTYTATVFNNDEEVDKDVKFEIDDTSLATIASQDGKSCKIKTNNNYKFGSFNLKATLVEDETVFVEREIKVVGL</sequence>
<reference evidence="1" key="1">
    <citation type="submission" date="2022-07" db="EMBL/GenBank/DDBJ databases">
        <title>Enhanced cultured diversity of the mouse gut microbiota enables custom-made synthetic communities.</title>
        <authorList>
            <person name="Afrizal A."/>
        </authorList>
    </citation>
    <scope>NUCLEOTIDE SEQUENCE</scope>
    <source>
        <strain evidence="1">DSM 29482</strain>
    </source>
</reference>
<keyword evidence="2" id="KW-1185">Reference proteome</keyword>
<proteinExistence type="predicted"/>
<dbReference type="Proteomes" id="UP001142078">
    <property type="component" value="Unassembled WGS sequence"/>
</dbReference>
<dbReference type="RefSeq" id="WP_257490053.1">
    <property type="nucleotide sequence ID" value="NZ_JANJZL010000001.1"/>
</dbReference>
<comment type="caution">
    <text evidence="1">The sequence shown here is derived from an EMBL/GenBank/DDBJ whole genome shotgun (WGS) entry which is preliminary data.</text>
</comment>
<protein>
    <submittedName>
        <fullName evidence="1">Uncharacterized protein</fullName>
    </submittedName>
</protein>
<evidence type="ECO:0000313" key="2">
    <source>
        <dbReference type="Proteomes" id="UP001142078"/>
    </source>
</evidence>
<gene>
    <name evidence="1" type="ORF">NSA23_00735</name>
</gene>
<evidence type="ECO:0000313" key="1">
    <source>
        <dbReference type="EMBL" id="MCR2042630.1"/>
    </source>
</evidence>
<accession>A0A9X2S3E5</accession>
<name>A0A9X2S3E5_9FIRM</name>